<dbReference type="KEGG" id="tet:TTHERM_00193300"/>
<proteinExistence type="predicted"/>
<dbReference type="RefSeq" id="XP_001017083.1">
    <property type="nucleotide sequence ID" value="XM_001017083.2"/>
</dbReference>
<name>Q23KK5_TETTS</name>
<dbReference type="GeneID" id="7845951"/>
<sequence length="718" mass="85178">MISNQTLNISNTSFTIQQLEDGINQLNKEYADIRNDFQINYKPQINQTFKQLESKIKDQQQYQIYDPYALRNQNIVLFDKINKNKTKMNTVLQIQERAKKYLNDCTKTNQMLNSKLQELQNQLQRAQYNHQSANQLFEKQKKSIEEQCCSYKRDEEYVRIQNLITKLNEQSQIAARDCELANTYIRNGNQNIENLKIEKEETVRMRKELDLEKEEINNKINELKQLKINGQKQKESQIKFLQEQIKDLESNKQEFNKPTLVYYLFDENDLSPLEDNYMKYCNQARIKSNNFNYSSGKGKLFGSYSFTKCLETITEQLEKIKVSQTQNNAQILIKLIVNSVTYQSYQSHEQKINLLIEKVTQIIKSGYELKIHIFDKNCVDKMCFYYLYTKLEKITNVIYQNLLTCTNQEGLESNRYPYDVDRKKKFQIMNLNLKLEQLVTDSQEQSKQLDAQISMLNQQLFEKDNQQLEIQQKLKNNQQRISELEQQVFQNQIELENKQTILSLKQRDITTQTKNLTTLESTLKTFEQKRYISSYQDQLDKAFNECEDLKSQISSLEMAQKNNEKQTENFKDLIKKLDNFYQGIQQEILVLYSFVYQFSGENDLLLLMFALSFDCQILFIDEDQEKSIQKVFGLTEQTAKTLLEYIQVKVERLESNKIDIILIPNHKEEIKLEKLNDIINLVQNKITERAKEIILKVAILNTKELMIQSLEKNIRRTN</sequence>
<dbReference type="InParanoid" id="Q23KK5"/>
<feature type="coiled-coil region" evidence="1">
    <location>
        <begin position="428"/>
        <end position="494"/>
    </location>
</feature>
<evidence type="ECO:0000256" key="1">
    <source>
        <dbReference type="SAM" id="Coils"/>
    </source>
</evidence>
<protein>
    <submittedName>
        <fullName evidence="2">Uncharacterized protein</fullName>
    </submittedName>
</protein>
<dbReference type="HOGENOM" id="CLU_385227_0_0_1"/>
<gene>
    <name evidence="2" type="ORF">TTHERM_00193300</name>
</gene>
<dbReference type="Proteomes" id="UP000009168">
    <property type="component" value="Unassembled WGS sequence"/>
</dbReference>
<dbReference type="AlphaFoldDB" id="Q23KK5"/>
<organism evidence="2 3">
    <name type="scientific">Tetrahymena thermophila (strain SB210)</name>
    <dbReference type="NCBI Taxonomy" id="312017"/>
    <lineage>
        <taxon>Eukaryota</taxon>
        <taxon>Sar</taxon>
        <taxon>Alveolata</taxon>
        <taxon>Ciliophora</taxon>
        <taxon>Intramacronucleata</taxon>
        <taxon>Oligohymenophorea</taxon>
        <taxon>Hymenostomatida</taxon>
        <taxon>Tetrahymenina</taxon>
        <taxon>Tetrahymenidae</taxon>
        <taxon>Tetrahymena</taxon>
    </lineage>
</organism>
<feature type="coiled-coil region" evidence="1">
    <location>
        <begin position="185"/>
        <end position="258"/>
    </location>
</feature>
<evidence type="ECO:0000313" key="3">
    <source>
        <dbReference type="Proteomes" id="UP000009168"/>
    </source>
</evidence>
<reference evidence="3" key="1">
    <citation type="journal article" date="2006" name="PLoS Biol.">
        <title>Macronuclear genome sequence of the ciliate Tetrahymena thermophila, a model eukaryote.</title>
        <authorList>
            <person name="Eisen J.A."/>
            <person name="Coyne R.S."/>
            <person name="Wu M."/>
            <person name="Wu D."/>
            <person name="Thiagarajan M."/>
            <person name="Wortman J.R."/>
            <person name="Badger J.H."/>
            <person name="Ren Q."/>
            <person name="Amedeo P."/>
            <person name="Jones K.M."/>
            <person name="Tallon L.J."/>
            <person name="Delcher A.L."/>
            <person name="Salzberg S.L."/>
            <person name="Silva J.C."/>
            <person name="Haas B.J."/>
            <person name="Majoros W.H."/>
            <person name="Farzad M."/>
            <person name="Carlton J.M."/>
            <person name="Smith R.K. Jr."/>
            <person name="Garg J."/>
            <person name="Pearlman R.E."/>
            <person name="Karrer K.M."/>
            <person name="Sun L."/>
            <person name="Manning G."/>
            <person name="Elde N.C."/>
            <person name="Turkewitz A.P."/>
            <person name="Asai D.J."/>
            <person name="Wilkes D.E."/>
            <person name="Wang Y."/>
            <person name="Cai H."/>
            <person name="Collins K."/>
            <person name="Stewart B.A."/>
            <person name="Lee S.R."/>
            <person name="Wilamowska K."/>
            <person name="Weinberg Z."/>
            <person name="Ruzzo W.L."/>
            <person name="Wloga D."/>
            <person name="Gaertig J."/>
            <person name="Frankel J."/>
            <person name="Tsao C.-C."/>
            <person name="Gorovsky M.A."/>
            <person name="Keeling P.J."/>
            <person name="Waller R.F."/>
            <person name="Patron N.J."/>
            <person name="Cherry J.M."/>
            <person name="Stover N.A."/>
            <person name="Krieger C.J."/>
            <person name="del Toro C."/>
            <person name="Ryder H.F."/>
            <person name="Williamson S.C."/>
            <person name="Barbeau R.A."/>
            <person name="Hamilton E.P."/>
            <person name="Orias E."/>
        </authorList>
    </citation>
    <scope>NUCLEOTIDE SEQUENCE [LARGE SCALE GENOMIC DNA]</scope>
    <source>
        <strain evidence="3">SB210</strain>
    </source>
</reference>
<keyword evidence="1" id="KW-0175">Coiled coil</keyword>
<feature type="coiled-coil region" evidence="1">
    <location>
        <begin position="102"/>
        <end position="136"/>
    </location>
</feature>
<keyword evidence="3" id="KW-1185">Reference proteome</keyword>
<accession>Q23KK5</accession>
<feature type="coiled-coil region" evidence="1">
    <location>
        <begin position="532"/>
        <end position="576"/>
    </location>
</feature>
<evidence type="ECO:0000313" key="2">
    <source>
        <dbReference type="EMBL" id="EAR96838.1"/>
    </source>
</evidence>
<dbReference type="EMBL" id="GG662673">
    <property type="protein sequence ID" value="EAR96838.1"/>
    <property type="molecule type" value="Genomic_DNA"/>
</dbReference>